<dbReference type="Proteomes" id="UP000760819">
    <property type="component" value="Unassembled WGS sequence"/>
</dbReference>
<name>A0A955I700_9BACT</name>
<reference evidence="1" key="1">
    <citation type="submission" date="2020-04" db="EMBL/GenBank/DDBJ databases">
        <authorList>
            <person name="Zhang T."/>
        </authorList>
    </citation>
    <scope>NUCLEOTIDE SEQUENCE</scope>
    <source>
        <strain evidence="1">HKST-UBA12</strain>
    </source>
</reference>
<organism evidence="1 2">
    <name type="scientific">Candidatus Dojkabacteria bacterium</name>
    <dbReference type="NCBI Taxonomy" id="2099670"/>
    <lineage>
        <taxon>Bacteria</taxon>
        <taxon>Candidatus Dojkabacteria</taxon>
    </lineage>
</organism>
<proteinExistence type="predicted"/>
<accession>A0A955I700</accession>
<dbReference type="AlphaFoldDB" id="A0A955I700"/>
<gene>
    <name evidence="1" type="ORF">KC640_01330</name>
</gene>
<protein>
    <submittedName>
        <fullName evidence="1">Uncharacterized protein</fullName>
    </submittedName>
</protein>
<evidence type="ECO:0000313" key="1">
    <source>
        <dbReference type="EMBL" id="MCA9379047.1"/>
    </source>
</evidence>
<comment type="caution">
    <text evidence="1">The sequence shown here is derived from an EMBL/GenBank/DDBJ whole genome shotgun (WGS) entry which is preliminary data.</text>
</comment>
<evidence type="ECO:0000313" key="2">
    <source>
        <dbReference type="Proteomes" id="UP000760819"/>
    </source>
</evidence>
<sequence length="133" mass="15793">MAKHRAHRPKKNAGGELIFVYNVDTGVINDLRSTLKRYTDPENHDCQLIMLSWGLFGIKTEWERFLGRLPYSTFFIHRDVFIAQYPHRKFHPLPAIFVKKEGSLYQIFDRSELLEIKDLSTLEKKLQQKLKQF</sequence>
<reference evidence="1" key="2">
    <citation type="journal article" date="2021" name="Microbiome">
        <title>Successional dynamics and alternative stable states in a saline activated sludge microbial community over 9 years.</title>
        <authorList>
            <person name="Wang Y."/>
            <person name="Ye J."/>
            <person name="Ju F."/>
            <person name="Liu L."/>
            <person name="Boyd J.A."/>
            <person name="Deng Y."/>
            <person name="Parks D.H."/>
            <person name="Jiang X."/>
            <person name="Yin X."/>
            <person name="Woodcroft B.J."/>
            <person name="Tyson G.W."/>
            <person name="Hugenholtz P."/>
            <person name="Polz M.F."/>
            <person name="Zhang T."/>
        </authorList>
    </citation>
    <scope>NUCLEOTIDE SEQUENCE</scope>
    <source>
        <strain evidence="1">HKST-UBA12</strain>
    </source>
</reference>
<dbReference type="EMBL" id="JAGQLI010000065">
    <property type="protein sequence ID" value="MCA9379047.1"/>
    <property type="molecule type" value="Genomic_DNA"/>
</dbReference>